<dbReference type="RefSeq" id="WP_190725287.1">
    <property type="nucleotide sequence ID" value="NZ_CP061539.1"/>
</dbReference>
<accession>A0A7H2BG88</accession>
<sequence>MAPKRKPVSFDTTLRNPARIPDFIAVLEEYEDVLLDDDTAIKIEAEIIRRKIFEPTKSTLGTYVPEYHDKFDFSAADHSADASKKVDYLFDKWKRSESGECSLDEIVYLLNNTITKHAEKGWKGGWQSRLHTQFNFLNELGFVRVVKNKKILISENGKQMISGFSNDNAEIKPNFDNLVQSSFLNAFAKYQVNNPYRFNTVKVNFFPLVLNTIKYLKDTYGRPGVFTQDISFIICWPNNDYISLAEFIYKFREENGYSKSNEFVYEYAMNLLDDTSVNSPFVKASESFLAKNSNLYKIDKIMHETPDEVIRKLRLTMLVSLRGGGRFIDLNHIEQSKINHIIEEYSDNKNFDADYSNYFTYMGKIDSSLNFSDSDEPQNTDVKEQKIQEWAGSSTWEFLEKEMKNTVSKSSSADLVLKYINEPVRLEFLSAVALKKALPDLKVIANYKADDQGIPFSHASGAGAGSSGSDIDAYEGNMHVIVEPTISKSRSFHVEHELPSIRSHVFAACAEDTNSQNGYNDWFSVFLAVDGLSRDVGEQARLIKDSTGVEIYPWEITDFIKHSQTVTSINDYRLIRNYAVPRKMPNLKNNN</sequence>
<proteinExistence type="predicted"/>
<keyword evidence="1" id="KW-0540">Nuclease</keyword>
<reference evidence="1 2" key="1">
    <citation type="submission" date="2020-09" db="EMBL/GenBank/DDBJ databases">
        <title>Investigation of environmental microbes.</title>
        <authorList>
            <person name="Ou Y."/>
            <person name="Kang Q."/>
        </authorList>
    </citation>
    <scope>NUCLEOTIDE SEQUENCE [LARGE SCALE GENOMIC DNA]</scope>
    <source>
        <strain evidence="1 2">KJZ-14</strain>
    </source>
</reference>
<name>A0A7H2BG88_9MICC</name>
<organism evidence="1 2">
    <name type="scientific">Rothia terrae</name>
    <dbReference type="NCBI Taxonomy" id="396015"/>
    <lineage>
        <taxon>Bacteria</taxon>
        <taxon>Bacillati</taxon>
        <taxon>Actinomycetota</taxon>
        <taxon>Actinomycetes</taxon>
        <taxon>Micrococcales</taxon>
        <taxon>Micrococcaceae</taxon>
        <taxon>Rothia</taxon>
    </lineage>
</organism>
<dbReference type="GO" id="GO:0004519">
    <property type="term" value="F:endonuclease activity"/>
    <property type="evidence" value="ECO:0007669"/>
    <property type="project" value="UniProtKB-KW"/>
</dbReference>
<dbReference type="KEGG" id="rter:IDM49_05425"/>
<protein>
    <submittedName>
        <fullName evidence="1">AlwI family type II restriction endonuclease</fullName>
    </submittedName>
</protein>
<dbReference type="Gene3D" id="3.40.91.50">
    <property type="match status" value="1"/>
</dbReference>
<dbReference type="InterPro" id="IPR018573">
    <property type="entry name" value="Restrct_endonuc_II_AlwI"/>
</dbReference>
<dbReference type="GeneID" id="96623668"/>
<keyword evidence="1" id="KW-0255">Endonuclease</keyword>
<evidence type="ECO:0000313" key="1">
    <source>
        <dbReference type="EMBL" id="QNV38684.1"/>
    </source>
</evidence>
<dbReference type="Pfam" id="PF09491">
    <property type="entry name" value="RE_AlwI"/>
    <property type="match status" value="2"/>
</dbReference>
<dbReference type="AlphaFoldDB" id="A0A7H2BG88"/>
<gene>
    <name evidence="1" type="ORF">IDM49_05425</name>
</gene>
<keyword evidence="2" id="KW-1185">Reference proteome</keyword>
<dbReference type="EMBL" id="CP061539">
    <property type="protein sequence ID" value="QNV38684.1"/>
    <property type="molecule type" value="Genomic_DNA"/>
</dbReference>
<dbReference type="REBASE" id="452774">
    <property type="entry name" value="RteKJZ14ORF5415P"/>
</dbReference>
<keyword evidence="1" id="KW-0378">Hydrolase</keyword>
<dbReference type="Proteomes" id="UP000516404">
    <property type="component" value="Chromosome"/>
</dbReference>
<evidence type="ECO:0000313" key="2">
    <source>
        <dbReference type="Proteomes" id="UP000516404"/>
    </source>
</evidence>